<reference evidence="1 2" key="1">
    <citation type="journal article" date="2022" name="Hortic Res">
        <title>A haplotype resolved chromosomal level avocado genome allows analysis of novel avocado genes.</title>
        <authorList>
            <person name="Nath O."/>
            <person name="Fletcher S.J."/>
            <person name="Hayward A."/>
            <person name="Shaw L.M."/>
            <person name="Masouleh A.K."/>
            <person name="Furtado A."/>
            <person name="Henry R.J."/>
            <person name="Mitter N."/>
        </authorList>
    </citation>
    <scope>NUCLEOTIDE SEQUENCE [LARGE SCALE GENOMIC DNA]</scope>
    <source>
        <strain evidence="2">cv. Hass</strain>
    </source>
</reference>
<dbReference type="EMBL" id="CM056810">
    <property type="protein sequence ID" value="KAJ8644311.1"/>
    <property type="molecule type" value="Genomic_DNA"/>
</dbReference>
<keyword evidence="2" id="KW-1185">Reference proteome</keyword>
<gene>
    <name evidence="1" type="ORF">MRB53_006059</name>
</gene>
<name>A0ACC2MFD8_PERAE</name>
<dbReference type="Proteomes" id="UP001234297">
    <property type="component" value="Chromosome 2"/>
</dbReference>
<evidence type="ECO:0000313" key="1">
    <source>
        <dbReference type="EMBL" id="KAJ8644311.1"/>
    </source>
</evidence>
<protein>
    <submittedName>
        <fullName evidence="1">Uncharacterized protein</fullName>
    </submittedName>
</protein>
<comment type="caution">
    <text evidence="1">The sequence shown here is derived from an EMBL/GenBank/DDBJ whole genome shotgun (WGS) entry which is preliminary data.</text>
</comment>
<evidence type="ECO:0000313" key="2">
    <source>
        <dbReference type="Proteomes" id="UP001234297"/>
    </source>
</evidence>
<organism evidence="1 2">
    <name type="scientific">Persea americana</name>
    <name type="common">Avocado</name>
    <dbReference type="NCBI Taxonomy" id="3435"/>
    <lineage>
        <taxon>Eukaryota</taxon>
        <taxon>Viridiplantae</taxon>
        <taxon>Streptophyta</taxon>
        <taxon>Embryophyta</taxon>
        <taxon>Tracheophyta</taxon>
        <taxon>Spermatophyta</taxon>
        <taxon>Magnoliopsida</taxon>
        <taxon>Magnoliidae</taxon>
        <taxon>Laurales</taxon>
        <taxon>Lauraceae</taxon>
        <taxon>Persea</taxon>
    </lineage>
</organism>
<accession>A0ACC2MFD8</accession>
<sequence>MDYRRAADSYEGILPTQRAGPLPPLLPRHRVHPHPVSVFDAMYDLLPLSLDLQVPVPISPPPVVEDPIASQVTVFDNRFVESLHDLKGMQLVAHKMKEDMMSTIGLHEAGSLMRRAHQPLLFEEGGIAQQFKVTRKRSMPGSHLSSRTSLHLLGEDSRVIEHLKSVVYFNRRFNELSDMVDDMKAILLGALDYEHVNQEFISGASERLTKAFQELDDQVKESGRLMVFIWESKNKGFKWRFGFGVVDGVGLGYGMKIPTSSLSMGGCTVDNLGNKRVWAL</sequence>
<proteinExistence type="predicted"/>